<protein>
    <recommendedName>
        <fullName evidence="4">Glutamine amidotransferase domain-containing protein</fullName>
    </recommendedName>
</protein>
<keyword evidence="3" id="KW-1185">Reference proteome</keyword>
<proteinExistence type="predicted"/>
<reference evidence="2 3" key="1">
    <citation type="submission" date="2019-02" db="EMBL/GenBank/DDBJ databases">
        <title>Deep-cultivation of Planctomycetes and their phenomic and genomic characterization uncovers novel biology.</title>
        <authorList>
            <person name="Wiegand S."/>
            <person name="Jogler M."/>
            <person name="Boedeker C."/>
            <person name="Pinto D."/>
            <person name="Vollmers J."/>
            <person name="Rivas-Marin E."/>
            <person name="Kohn T."/>
            <person name="Peeters S.H."/>
            <person name="Heuer A."/>
            <person name="Rast P."/>
            <person name="Oberbeckmann S."/>
            <person name="Bunk B."/>
            <person name="Jeske O."/>
            <person name="Meyerdierks A."/>
            <person name="Storesund J.E."/>
            <person name="Kallscheuer N."/>
            <person name="Luecker S."/>
            <person name="Lage O.M."/>
            <person name="Pohl T."/>
            <person name="Merkel B.J."/>
            <person name="Hornburger P."/>
            <person name="Mueller R.-W."/>
            <person name="Bruemmer F."/>
            <person name="Labrenz M."/>
            <person name="Spormann A.M."/>
            <person name="Op Den Camp H."/>
            <person name="Overmann J."/>
            <person name="Amann R."/>
            <person name="Jetten M.S.M."/>
            <person name="Mascher T."/>
            <person name="Medema M.H."/>
            <person name="Devos D.P."/>
            <person name="Kaster A.-K."/>
            <person name="Ovreas L."/>
            <person name="Rohde M."/>
            <person name="Galperin M.Y."/>
            <person name="Jogler C."/>
        </authorList>
    </citation>
    <scope>NUCLEOTIDE SEQUENCE [LARGE SCALE GENOMIC DNA]</scope>
    <source>
        <strain evidence="2 3">Poly51</strain>
    </source>
</reference>
<comment type="caution">
    <text evidence="2">The sequence shown here is derived from an EMBL/GenBank/DDBJ whole genome shotgun (WGS) entry which is preliminary data.</text>
</comment>
<evidence type="ECO:0000313" key="2">
    <source>
        <dbReference type="EMBL" id="TWU48817.1"/>
    </source>
</evidence>
<feature type="transmembrane region" description="Helical" evidence="1">
    <location>
        <begin position="12"/>
        <end position="33"/>
    </location>
</feature>
<evidence type="ECO:0008006" key="4">
    <source>
        <dbReference type="Google" id="ProtNLM"/>
    </source>
</evidence>
<dbReference type="InterPro" id="IPR036465">
    <property type="entry name" value="vWFA_dom_sf"/>
</dbReference>
<feature type="transmembrane region" description="Helical" evidence="1">
    <location>
        <begin position="39"/>
        <end position="61"/>
    </location>
</feature>
<dbReference type="InterPro" id="IPR029062">
    <property type="entry name" value="Class_I_gatase-like"/>
</dbReference>
<accession>A0A5C6EL25</accession>
<dbReference type="PANTHER" id="PTHR37947">
    <property type="entry name" value="BLL2462 PROTEIN"/>
    <property type="match status" value="1"/>
</dbReference>
<dbReference type="EMBL" id="SJPW01000006">
    <property type="protein sequence ID" value="TWU48817.1"/>
    <property type="molecule type" value="Genomic_DNA"/>
</dbReference>
<name>A0A5C6EL25_9BACT</name>
<dbReference type="AlphaFoldDB" id="A0A5C6EL25"/>
<keyword evidence="1" id="KW-0812">Transmembrane</keyword>
<organism evidence="2 3">
    <name type="scientific">Rubripirellula tenax</name>
    <dbReference type="NCBI Taxonomy" id="2528015"/>
    <lineage>
        <taxon>Bacteria</taxon>
        <taxon>Pseudomonadati</taxon>
        <taxon>Planctomycetota</taxon>
        <taxon>Planctomycetia</taxon>
        <taxon>Pirellulales</taxon>
        <taxon>Pirellulaceae</taxon>
        <taxon>Rubripirellula</taxon>
    </lineage>
</organism>
<dbReference type="Gene3D" id="3.40.50.880">
    <property type="match status" value="1"/>
</dbReference>
<sequence>MNFDSLVWGEPTWAWPAVAIAVVLTVLVLLNYARSDAPHWVRVLSTLLKLAAIVLLAVCLVEPMRRGTRPRPQANLLPILVDSSQSMQVKSPGESTSRFDDVMGHLDDEALWLSRVSQSFDVRRYRFDRRLENVTDFESIKADGNASSIATALRSVGERFEGRPIGGVMLFSDGNLTDGDSIVAKDWAELGFPVFPVVSNRVSNLKDLRIVDVSVRQTDFESAPTTVVVRVDAVGFKNQKASVVLTDANGTLVEEQSIAVGGDNESAQVEARFRFRPEKSGVTFYTATVSIESDREAMKERDLTAAVSKSGESTLVNNRRVVTIDRDSGPYRVLYVAGRPNWEFKFLRRALEADAEIQLVGLLRIADKEPKFSFRDRGVSGTNPLFAGLGKDEEEIASQYDEPVILRFGVKESEELSDGFPKSDEELFAYHAVILDDLEPSFFTQDQMLRLRRFVAARGGGLMLLGGQESFAADSFADSALEELSPVYAARGSARTASTDPPSGKVALTREGMLQPWIRLRDTEDAEAIRLRQMPSFLTINAVGDVKPGASSLATLQSSPNQTDRSSKTAIATQRFGKGRTAAVAVGDLWRWSMRREAGERSFERGRGTLTAAKSNDRDDPGQMWRQMMHWLVGEVPQRVKLSVDPTSDPNGSTSITVDVRDEAFLPLDNASVEIVVNPVGGEEMKLTAEPDRSVAGLYRADFWPRRAGGHAVSVVVKAADGSDVGTDASGWTSEIGSAEYSSLQLNRELLEAIADQTGGKVIDQEALEAFADDLPNRKVPVTENWVYPLWHRGWVMMAVMACLCGEWGLRRWKGQA</sequence>
<dbReference type="PANTHER" id="PTHR37947:SF1">
    <property type="entry name" value="BLL2462 PROTEIN"/>
    <property type="match status" value="1"/>
</dbReference>
<keyword evidence="1" id="KW-0472">Membrane</keyword>
<dbReference type="SUPFAM" id="SSF53300">
    <property type="entry name" value="vWA-like"/>
    <property type="match status" value="1"/>
</dbReference>
<keyword evidence="1" id="KW-1133">Transmembrane helix</keyword>
<evidence type="ECO:0000313" key="3">
    <source>
        <dbReference type="Proteomes" id="UP000318288"/>
    </source>
</evidence>
<dbReference type="Proteomes" id="UP000318288">
    <property type="component" value="Unassembled WGS sequence"/>
</dbReference>
<dbReference type="RefSeq" id="WP_246114696.1">
    <property type="nucleotide sequence ID" value="NZ_SJPW01000006.1"/>
</dbReference>
<gene>
    <name evidence="2" type="ORF">Poly51_47210</name>
</gene>
<evidence type="ECO:0000256" key="1">
    <source>
        <dbReference type="SAM" id="Phobius"/>
    </source>
</evidence>
<dbReference type="SUPFAM" id="SSF52317">
    <property type="entry name" value="Class I glutamine amidotransferase-like"/>
    <property type="match status" value="1"/>
</dbReference>